<dbReference type="AlphaFoldDB" id="A0A0D7BBQ0"/>
<dbReference type="EMBL" id="KN880522">
    <property type="protein sequence ID" value="KIY67604.1"/>
    <property type="molecule type" value="Genomic_DNA"/>
</dbReference>
<dbReference type="GO" id="GO:0004074">
    <property type="term" value="F:biliverdin reductase [NAD(P)H] activity"/>
    <property type="evidence" value="ECO:0007669"/>
    <property type="project" value="TreeGrafter"/>
</dbReference>
<evidence type="ECO:0000256" key="1">
    <source>
        <dbReference type="ARBA" id="ARBA00038376"/>
    </source>
</evidence>
<evidence type="ECO:0000256" key="2">
    <source>
        <dbReference type="SAM" id="SignalP"/>
    </source>
</evidence>
<organism evidence="4 5">
    <name type="scientific">Cylindrobasidium torrendii FP15055 ss-10</name>
    <dbReference type="NCBI Taxonomy" id="1314674"/>
    <lineage>
        <taxon>Eukaryota</taxon>
        <taxon>Fungi</taxon>
        <taxon>Dikarya</taxon>
        <taxon>Basidiomycota</taxon>
        <taxon>Agaricomycotina</taxon>
        <taxon>Agaricomycetes</taxon>
        <taxon>Agaricomycetidae</taxon>
        <taxon>Agaricales</taxon>
        <taxon>Marasmiineae</taxon>
        <taxon>Physalacriaceae</taxon>
        <taxon>Cylindrobasidium</taxon>
    </lineage>
</organism>
<dbReference type="STRING" id="1314674.A0A0D7BBQ0"/>
<dbReference type="PANTHER" id="PTHR43355:SF2">
    <property type="entry name" value="FLAVIN REDUCTASE (NADPH)"/>
    <property type="match status" value="1"/>
</dbReference>
<evidence type="ECO:0000259" key="3">
    <source>
        <dbReference type="Pfam" id="PF13460"/>
    </source>
</evidence>
<accession>A0A0D7BBQ0</accession>
<sequence length="224" mass="24013">MRVLVFGSTGAAGLLFLREALAGLKGATIVLYVRAPSKVPSDIAKNPAVIIVTGQLDDEDGISKAMEGVDIVVSFLGPPASLKDGPFHPSNTPLARGYERIVDKMHAHNVKRLIALGTASITDSNDKFSLKYATMVAGVKTTAYNAWKDVVAIGETIRTKGSDLDWTIVRVPFLTSSDNKEVIAGYIGDGKIGTFLARAGFAAFMYKQVVDRNWIQKAPLITST</sequence>
<feature type="domain" description="NAD(P)-binding" evidence="3">
    <location>
        <begin position="7"/>
        <end position="210"/>
    </location>
</feature>
<dbReference type="Gene3D" id="3.40.50.720">
    <property type="entry name" value="NAD(P)-binding Rossmann-like Domain"/>
    <property type="match status" value="1"/>
</dbReference>
<keyword evidence="5" id="KW-1185">Reference proteome</keyword>
<dbReference type="SUPFAM" id="SSF51735">
    <property type="entry name" value="NAD(P)-binding Rossmann-fold domains"/>
    <property type="match status" value="1"/>
</dbReference>
<gene>
    <name evidence="4" type="ORF">CYLTODRAFT_352848</name>
</gene>
<feature type="chain" id="PRO_5002316840" evidence="2">
    <location>
        <begin position="23"/>
        <end position="224"/>
    </location>
</feature>
<protein>
    <submittedName>
        <fullName evidence="4">NAD-P-binding protein</fullName>
    </submittedName>
</protein>
<dbReference type="Proteomes" id="UP000054007">
    <property type="component" value="Unassembled WGS sequence"/>
</dbReference>
<comment type="similarity">
    <text evidence="1">Belongs to the avfA family.</text>
</comment>
<dbReference type="PANTHER" id="PTHR43355">
    <property type="entry name" value="FLAVIN REDUCTASE (NADPH)"/>
    <property type="match status" value="1"/>
</dbReference>
<name>A0A0D7BBQ0_9AGAR</name>
<dbReference type="Pfam" id="PF13460">
    <property type="entry name" value="NAD_binding_10"/>
    <property type="match status" value="1"/>
</dbReference>
<evidence type="ECO:0000313" key="5">
    <source>
        <dbReference type="Proteomes" id="UP000054007"/>
    </source>
</evidence>
<keyword evidence="2" id="KW-0732">Signal</keyword>
<proteinExistence type="inferred from homology"/>
<dbReference type="InterPro" id="IPR036291">
    <property type="entry name" value="NAD(P)-bd_dom_sf"/>
</dbReference>
<dbReference type="GO" id="GO:0042602">
    <property type="term" value="F:riboflavin reductase (NADPH) activity"/>
    <property type="evidence" value="ECO:0007669"/>
    <property type="project" value="TreeGrafter"/>
</dbReference>
<dbReference type="InterPro" id="IPR051606">
    <property type="entry name" value="Polyketide_Oxido-like"/>
</dbReference>
<feature type="signal peptide" evidence="2">
    <location>
        <begin position="1"/>
        <end position="22"/>
    </location>
</feature>
<dbReference type="InterPro" id="IPR016040">
    <property type="entry name" value="NAD(P)-bd_dom"/>
</dbReference>
<evidence type="ECO:0000313" key="4">
    <source>
        <dbReference type="EMBL" id="KIY67604.1"/>
    </source>
</evidence>
<dbReference type="OrthoDB" id="10254221at2759"/>
<reference evidence="4 5" key="1">
    <citation type="journal article" date="2015" name="Fungal Genet. Biol.">
        <title>Evolution of novel wood decay mechanisms in Agaricales revealed by the genome sequences of Fistulina hepatica and Cylindrobasidium torrendii.</title>
        <authorList>
            <person name="Floudas D."/>
            <person name="Held B.W."/>
            <person name="Riley R."/>
            <person name="Nagy L.G."/>
            <person name="Koehler G."/>
            <person name="Ransdell A.S."/>
            <person name="Younus H."/>
            <person name="Chow J."/>
            <person name="Chiniquy J."/>
            <person name="Lipzen A."/>
            <person name="Tritt A."/>
            <person name="Sun H."/>
            <person name="Haridas S."/>
            <person name="LaButti K."/>
            <person name="Ohm R.A."/>
            <person name="Kues U."/>
            <person name="Blanchette R.A."/>
            <person name="Grigoriev I.V."/>
            <person name="Minto R.E."/>
            <person name="Hibbett D.S."/>
        </authorList>
    </citation>
    <scope>NUCLEOTIDE SEQUENCE [LARGE SCALE GENOMIC DNA]</scope>
    <source>
        <strain evidence="4 5">FP15055 ss-10</strain>
    </source>
</reference>